<dbReference type="EMBL" id="CAJFDH010000004">
    <property type="protein sequence ID" value="CAD5220814.1"/>
    <property type="molecule type" value="Genomic_DNA"/>
</dbReference>
<evidence type="ECO:0000256" key="3">
    <source>
        <dbReference type="ARBA" id="ARBA00023121"/>
    </source>
</evidence>
<dbReference type="PANTHER" id="PTHR46374">
    <property type="entry name" value="PROTEIN CBG07384"/>
    <property type="match status" value="1"/>
</dbReference>
<feature type="domain" description="START" evidence="5">
    <location>
        <begin position="17"/>
        <end position="205"/>
    </location>
</feature>
<dbReference type="InterPro" id="IPR002913">
    <property type="entry name" value="START_lipid-bd_dom"/>
</dbReference>
<dbReference type="CDD" id="cd00177">
    <property type="entry name" value="START"/>
    <property type="match status" value="1"/>
</dbReference>
<evidence type="ECO:0000313" key="6">
    <source>
        <dbReference type="EMBL" id="CAD5220814.1"/>
    </source>
</evidence>
<comment type="caution">
    <text evidence="6">The sequence shown here is derived from an EMBL/GenBank/DDBJ whole genome shotgun (WGS) entry which is preliminary data.</text>
</comment>
<dbReference type="InterPro" id="IPR023393">
    <property type="entry name" value="START-like_dom_sf"/>
</dbReference>
<keyword evidence="2" id="KW-0445">Lipid transport</keyword>
<keyword evidence="7" id="KW-1185">Reference proteome</keyword>
<sequence>MVKITERLAEADQSTEWPTIELDTPEVKIYSRPPKEFPTAEEKMLLTITRVEANIEKVFTLSSNTEGYRQKWDDLLEKQEVVTKLNDNTWITHSYVKKKLILSARDAVEVLQVKRRDDGVIIMGLQGIDYPERPPTKNYVRTKQFISGTYLKPVGDNCTEFRHVLAADLNLPVPKLMASMAASFKPKLISESLGSLKKAAKTINVN</sequence>
<evidence type="ECO:0000256" key="2">
    <source>
        <dbReference type="ARBA" id="ARBA00023055"/>
    </source>
</evidence>
<reference evidence="6" key="1">
    <citation type="submission" date="2020-09" db="EMBL/GenBank/DDBJ databases">
        <authorList>
            <person name="Kikuchi T."/>
        </authorList>
    </citation>
    <scope>NUCLEOTIDE SEQUENCE</scope>
    <source>
        <strain evidence="6">SH1</strain>
    </source>
</reference>
<dbReference type="Pfam" id="PF01852">
    <property type="entry name" value="START"/>
    <property type="match status" value="1"/>
</dbReference>
<comment type="function">
    <text evidence="4">May be involved in the intracellular transport of sterols or other lipids. May bind cholesterol or other sterols.</text>
</comment>
<accession>A0A811KZD3</accession>
<dbReference type="Proteomes" id="UP000614601">
    <property type="component" value="Unassembled WGS sequence"/>
</dbReference>
<proteinExistence type="predicted"/>
<dbReference type="PANTHER" id="PTHR46374:SF1">
    <property type="entry name" value="START DOMAIN-CONTAINING PROTEIN"/>
    <property type="match status" value="1"/>
</dbReference>
<protein>
    <recommendedName>
        <fullName evidence="5">START domain-containing protein</fullName>
    </recommendedName>
</protein>
<dbReference type="Proteomes" id="UP000783686">
    <property type="component" value="Unassembled WGS sequence"/>
</dbReference>
<name>A0A811KZD3_9BILA</name>
<dbReference type="AlphaFoldDB" id="A0A811KZD3"/>
<dbReference type="GO" id="GO:0008289">
    <property type="term" value="F:lipid binding"/>
    <property type="evidence" value="ECO:0007669"/>
    <property type="project" value="UniProtKB-KW"/>
</dbReference>
<organism evidence="6 7">
    <name type="scientific">Bursaphelenchus okinawaensis</name>
    <dbReference type="NCBI Taxonomy" id="465554"/>
    <lineage>
        <taxon>Eukaryota</taxon>
        <taxon>Metazoa</taxon>
        <taxon>Ecdysozoa</taxon>
        <taxon>Nematoda</taxon>
        <taxon>Chromadorea</taxon>
        <taxon>Rhabditida</taxon>
        <taxon>Tylenchina</taxon>
        <taxon>Tylenchomorpha</taxon>
        <taxon>Aphelenchoidea</taxon>
        <taxon>Aphelenchoididae</taxon>
        <taxon>Bursaphelenchus</taxon>
    </lineage>
</organism>
<evidence type="ECO:0000256" key="1">
    <source>
        <dbReference type="ARBA" id="ARBA00022448"/>
    </source>
</evidence>
<dbReference type="Gene3D" id="3.30.530.20">
    <property type="match status" value="1"/>
</dbReference>
<evidence type="ECO:0000256" key="4">
    <source>
        <dbReference type="ARBA" id="ARBA00024750"/>
    </source>
</evidence>
<dbReference type="EMBL" id="CAJFCW020000004">
    <property type="protein sequence ID" value="CAG9114168.1"/>
    <property type="molecule type" value="Genomic_DNA"/>
</dbReference>
<dbReference type="PROSITE" id="PS50848">
    <property type="entry name" value="START"/>
    <property type="match status" value="1"/>
</dbReference>
<dbReference type="InterPro" id="IPR043556">
    <property type="entry name" value="StARD5/6"/>
</dbReference>
<evidence type="ECO:0000259" key="5">
    <source>
        <dbReference type="PROSITE" id="PS50848"/>
    </source>
</evidence>
<dbReference type="OrthoDB" id="5873740at2759"/>
<keyword evidence="1" id="KW-0813">Transport</keyword>
<gene>
    <name evidence="6" type="ORF">BOKJ2_LOCUS9132</name>
</gene>
<evidence type="ECO:0000313" key="7">
    <source>
        <dbReference type="Proteomes" id="UP000614601"/>
    </source>
</evidence>
<dbReference type="SUPFAM" id="SSF55961">
    <property type="entry name" value="Bet v1-like"/>
    <property type="match status" value="1"/>
</dbReference>
<dbReference type="SMART" id="SM00234">
    <property type="entry name" value="START"/>
    <property type="match status" value="1"/>
</dbReference>
<keyword evidence="3" id="KW-0446">Lipid-binding</keyword>
<dbReference type="GO" id="GO:0006869">
    <property type="term" value="P:lipid transport"/>
    <property type="evidence" value="ECO:0007669"/>
    <property type="project" value="UniProtKB-KW"/>
</dbReference>